<keyword evidence="2" id="KW-1185">Reference proteome</keyword>
<reference evidence="1 2" key="1">
    <citation type="submission" date="2024-02" db="EMBL/GenBank/DDBJ databases">
        <title>complete genome of Flavobacterium ginsenosidimutans Str. YTB16.</title>
        <authorList>
            <person name="Wang Q."/>
        </authorList>
    </citation>
    <scope>NUCLEOTIDE SEQUENCE [LARGE SCALE GENOMIC DNA]</scope>
    <source>
        <strain evidence="1 2">YTB16</strain>
    </source>
</reference>
<organism evidence="1 2">
    <name type="scientific">Flavobacterium ginsenosidimutans</name>
    <dbReference type="NCBI Taxonomy" id="687844"/>
    <lineage>
        <taxon>Bacteria</taxon>
        <taxon>Pseudomonadati</taxon>
        <taxon>Bacteroidota</taxon>
        <taxon>Flavobacteriia</taxon>
        <taxon>Flavobacteriales</taxon>
        <taxon>Flavobacteriaceae</taxon>
        <taxon>Flavobacterium</taxon>
    </lineage>
</organism>
<proteinExistence type="predicted"/>
<dbReference type="RefSeq" id="WP_338839915.1">
    <property type="nucleotide sequence ID" value="NZ_CP147988.1"/>
</dbReference>
<protein>
    <submittedName>
        <fullName evidence="1">Uncharacterized protein</fullName>
    </submittedName>
</protein>
<sequence>MYPYNKRKTMKNIRYILLVLFCILLNSCKAKLIYWPYPDTPYTQFLDGSTSGVMVTKTQQILIPAKYGWIDRYLTSDSYPPKSKDIFYFGSYRADTALIYVKSFLFNVNGKLLYTFDEGEDVKSLFYHNKQLYLITKKQLWGKEKMPGEINMINCDDKLFRLDANKNNAVELCTYSSITHLGKNMIYIKDNKQFGCFDLNSDTKILFKNHTRGFQKYLYVKDKNEIWTQIDKSETQKTNEYYDTVIDSTLNVKPNSAKNVISGDKKYYFSETEKGIQIIGFDGTASPFAYPFLEPVKNSVMYGANIYFGKEIILDKLFVFSPQKQGDIKGIIDLSGKIILPAEFSKISMKDLSPTTQPSPELINFFKNNNLLSFHYFTIKNEGNYNLYSIYNPDGKEIINFKDKGNNCSYQFDFMEKKRLQIKFYSSDATKTYDLNTKELISNELRRK</sequence>
<gene>
    <name evidence="1" type="ORF">V6624_19750</name>
</gene>
<evidence type="ECO:0000313" key="1">
    <source>
        <dbReference type="EMBL" id="WXK49259.1"/>
    </source>
</evidence>
<accession>A0ABZ2Q581</accession>
<dbReference type="EMBL" id="CP147988">
    <property type="protein sequence ID" value="WXK49259.1"/>
    <property type="molecule type" value="Genomic_DNA"/>
</dbReference>
<dbReference type="Proteomes" id="UP001447857">
    <property type="component" value="Chromosome"/>
</dbReference>
<name>A0ABZ2Q581_9FLAO</name>
<evidence type="ECO:0000313" key="2">
    <source>
        <dbReference type="Proteomes" id="UP001447857"/>
    </source>
</evidence>